<dbReference type="GO" id="GO:0008233">
    <property type="term" value="F:peptidase activity"/>
    <property type="evidence" value="ECO:0007669"/>
    <property type="project" value="UniProtKB-KW"/>
</dbReference>
<evidence type="ECO:0000256" key="3">
    <source>
        <dbReference type="ARBA" id="ARBA00022989"/>
    </source>
</evidence>
<evidence type="ECO:0000313" key="7">
    <source>
        <dbReference type="Proteomes" id="UP001500945"/>
    </source>
</evidence>
<dbReference type="SUPFAM" id="SSF50494">
    <property type="entry name" value="Trypsin-like serine proteases"/>
    <property type="match status" value="1"/>
</dbReference>
<comment type="caution">
    <text evidence="6">The sequence shown here is derived from an EMBL/GenBank/DDBJ whole genome shotgun (WGS) entry which is preliminary data.</text>
</comment>
<organism evidence="6 7">
    <name type="scientific">Fodinibacter luteus</name>
    <dbReference type="NCBI Taxonomy" id="552064"/>
    <lineage>
        <taxon>Bacteria</taxon>
        <taxon>Bacillati</taxon>
        <taxon>Actinomycetota</taxon>
        <taxon>Actinomycetes</taxon>
        <taxon>Micrococcales</taxon>
        <taxon>Intrasporangiaceae</taxon>
        <taxon>Fodinibacter (ex Wang et al. 2009)</taxon>
    </lineage>
</organism>
<keyword evidence="6" id="KW-0645">Protease</keyword>
<feature type="transmembrane region" description="Helical" evidence="5">
    <location>
        <begin position="64"/>
        <end position="87"/>
    </location>
</feature>
<name>A0ABP8K4R8_9MICO</name>
<gene>
    <name evidence="6" type="primary">marP</name>
    <name evidence="6" type="ORF">GCM10023168_08660</name>
</gene>
<dbReference type="Pfam" id="PF02674">
    <property type="entry name" value="Colicin_V"/>
    <property type="match status" value="1"/>
</dbReference>
<proteinExistence type="predicted"/>
<dbReference type="Gene3D" id="2.40.10.10">
    <property type="entry name" value="Trypsin-like serine proteases"/>
    <property type="match status" value="2"/>
</dbReference>
<keyword evidence="2 5" id="KW-0812">Transmembrane</keyword>
<dbReference type="RefSeq" id="WP_345202665.1">
    <property type="nucleotide sequence ID" value="NZ_BAABGM010000003.1"/>
</dbReference>
<feature type="transmembrane region" description="Helical" evidence="5">
    <location>
        <begin position="30"/>
        <end position="52"/>
    </location>
</feature>
<accession>A0ABP8K4R8</accession>
<evidence type="ECO:0000256" key="4">
    <source>
        <dbReference type="ARBA" id="ARBA00023136"/>
    </source>
</evidence>
<dbReference type="PRINTS" id="PR00834">
    <property type="entry name" value="PROTEASES2C"/>
</dbReference>
<dbReference type="PANTHER" id="PTHR43019:SF23">
    <property type="entry name" value="PROTEASE DO-LIKE 5, CHLOROPLASTIC"/>
    <property type="match status" value="1"/>
</dbReference>
<protein>
    <submittedName>
        <fullName evidence="6">Acid resistance serine protease MarP</fullName>
    </submittedName>
</protein>
<dbReference type="InterPro" id="IPR043504">
    <property type="entry name" value="Peptidase_S1_PA_chymotrypsin"/>
</dbReference>
<dbReference type="Pfam" id="PF13365">
    <property type="entry name" value="Trypsin_2"/>
    <property type="match status" value="1"/>
</dbReference>
<keyword evidence="3 5" id="KW-1133">Transmembrane helix</keyword>
<dbReference type="Proteomes" id="UP001500945">
    <property type="component" value="Unassembled WGS sequence"/>
</dbReference>
<feature type="transmembrane region" description="Helical" evidence="5">
    <location>
        <begin position="107"/>
        <end position="127"/>
    </location>
</feature>
<comment type="subcellular location">
    <subcellularLocation>
        <location evidence="1">Membrane</location>
        <topology evidence="1">Multi-pass membrane protein</topology>
    </subcellularLocation>
</comment>
<dbReference type="InterPro" id="IPR001940">
    <property type="entry name" value="Peptidase_S1C"/>
</dbReference>
<keyword evidence="7" id="KW-1185">Reference proteome</keyword>
<dbReference type="PANTHER" id="PTHR43019">
    <property type="entry name" value="SERINE ENDOPROTEASE DEGS"/>
    <property type="match status" value="1"/>
</dbReference>
<dbReference type="GO" id="GO:0006508">
    <property type="term" value="P:proteolysis"/>
    <property type="evidence" value="ECO:0007669"/>
    <property type="project" value="UniProtKB-KW"/>
</dbReference>
<evidence type="ECO:0000256" key="5">
    <source>
        <dbReference type="SAM" id="Phobius"/>
    </source>
</evidence>
<keyword evidence="4 5" id="KW-0472">Membrane</keyword>
<reference evidence="7" key="1">
    <citation type="journal article" date="2019" name="Int. J. Syst. Evol. Microbiol.">
        <title>The Global Catalogue of Microorganisms (GCM) 10K type strain sequencing project: providing services to taxonomists for standard genome sequencing and annotation.</title>
        <authorList>
            <consortium name="The Broad Institute Genomics Platform"/>
            <consortium name="The Broad Institute Genome Sequencing Center for Infectious Disease"/>
            <person name="Wu L."/>
            <person name="Ma J."/>
        </authorList>
    </citation>
    <scope>NUCLEOTIDE SEQUENCE [LARGE SCALE GENOMIC DNA]</scope>
    <source>
        <strain evidence="7">JCM 17809</strain>
    </source>
</reference>
<dbReference type="NCBIfam" id="NF033740">
    <property type="entry name" value="MarP_fam_protase"/>
    <property type="match status" value="1"/>
</dbReference>
<dbReference type="InterPro" id="IPR047680">
    <property type="entry name" value="MarP-like"/>
</dbReference>
<evidence type="ECO:0000256" key="1">
    <source>
        <dbReference type="ARBA" id="ARBA00004141"/>
    </source>
</evidence>
<evidence type="ECO:0000256" key="2">
    <source>
        <dbReference type="ARBA" id="ARBA00022692"/>
    </source>
</evidence>
<feature type="transmembrane region" description="Helical" evidence="5">
    <location>
        <begin position="6"/>
        <end position="23"/>
    </location>
</feature>
<evidence type="ECO:0000313" key="6">
    <source>
        <dbReference type="EMBL" id="GAA4400162.1"/>
    </source>
</evidence>
<dbReference type="InterPro" id="IPR009003">
    <property type="entry name" value="Peptidase_S1_PA"/>
</dbReference>
<dbReference type="InterPro" id="IPR003825">
    <property type="entry name" value="Colicin-V_CvpA"/>
</dbReference>
<sequence>MSGEALLDVVLVLVLVGYAWSGWRQGFVSALLGLVGLVAGAFLAVRLVPGWLEDSLGLAPSTPGGVLALLAAVLAGAVAGQSLMLVLARRVRESVEAPSARALDSALGLVAVLAAAVLVIWVVAGAVRVGGPPAARDLMARSAVVTALDEVVPPSADGLVEDVTKALDRSGFPRVFEGLGPEPIAPVDAPDDELATDPEVARALGSVVRVLAESRTCDAAQVGTGWVVAPGRVATNAHVVAGADRVGVSLRGTGREREARVVAFDPRRDVAVLAVPGLDAPSMPRGEPLDTGDPAVLAGFPGDEGLWVGSARVRDVLTARGADIHGGTGVVREVYSLRAQVRRGASGGPVVDPSGRVVGMIFATSLDDPDTGYALTLDEIDPVLDRGTASSAPVATGACTSG</sequence>
<keyword evidence="6" id="KW-0378">Hydrolase</keyword>
<dbReference type="EMBL" id="BAABGM010000003">
    <property type="protein sequence ID" value="GAA4400162.1"/>
    <property type="molecule type" value="Genomic_DNA"/>
</dbReference>